<comment type="similarity">
    <text evidence="2 10 13">Belongs to the SecY/SEC61-alpha family.</text>
</comment>
<comment type="caution">
    <text evidence="14">The sequence shown here is derived from an EMBL/GenBank/DDBJ whole genome shotgun (WGS) entry which is preliminary data.</text>
</comment>
<dbReference type="PRINTS" id="PR00303">
    <property type="entry name" value="SECYTRNLCASE"/>
</dbReference>
<evidence type="ECO:0000256" key="11">
    <source>
        <dbReference type="RuleBase" id="RU000537"/>
    </source>
</evidence>
<dbReference type="Gene3D" id="1.10.3370.10">
    <property type="entry name" value="SecY subunit domain"/>
    <property type="match status" value="1"/>
</dbReference>
<evidence type="ECO:0000256" key="10">
    <source>
        <dbReference type="HAMAP-Rule" id="MF_01465"/>
    </source>
</evidence>
<evidence type="ECO:0000256" key="9">
    <source>
        <dbReference type="ARBA" id="ARBA00039733"/>
    </source>
</evidence>
<keyword evidence="4 10" id="KW-0812">Transmembrane</keyword>
<keyword evidence="5 10" id="KW-0653">Protein transport</keyword>
<comment type="subunit">
    <text evidence="10">Component of the Sec protein translocase complex. Heterotrimer consisting of SecY, SecE and SecG subunits. The heterotrimers can form oligomers, although 1 heterotrimer is thought to be able to translocate proteins. Interacts with the ribosome. Interacts with SecDF, and other proteins may be involved. Interacts with SecA.</text>
</comment>
<feature type="transmembrane region" description="Helical" evidence="10">
    <location>
        <begin position="294"/>
        <end position="317"/>
    </location>
</feature>
<dbReference type="InterPro" id="IPR023201">
    <property type="entry name" value="SecY_dom_sf"/>
</dbReference>
<sequence>MLKRFGFTLFALIVYRLGTYIPIPGINLGVIGEIVSGHTTGVLGIFNVFSGGALGRMTIFALNVMPYIVSSIMVQLLSVAVPALNEMRQEGELGRAKINSYTRYLTVVFCIVQGLMILLGLERMNTAEVMVVLDPGLTFRVVGISSMLAGTMFLLWLGERINLKGIGNGISLIIFVGIISELPSSLSSVFMLGKRGELSGFAVFLVMASFLALFLLIIFFERSYRKVLVQYPKRQVGGRFYNSDSSYMPLKINISGVIPPIFANALLLSLMTLAKFSAGSSWSDFVLRYFHTESVLYIVVYVALIMFFTFFYTSLVFDSKETAEMLKKNSGFIPGKRPGKSTMEYFDQVIRRLTVIGAVYLSVVCVVPEVVRHYCAVSFTLGGTSFLIIVNVINDTFSQVQTQIYSGRYSALMKKSELWKKNR</sequence>
<dbReference type="PROSITE" id="PS00755">
    <property type="entry name" value="SECY_1"/>
    <property type="match status" value="1"/>
</dbReference>
<dbReference type="PROSITE" id="PS00756">
    <property type="entry name" value="SECY_2"/>
    <property type="match status" value="1"/>
</dbReference>
<feature type="transmembrane region" description="Helical" evidence="10">
    <location>
        <begin position="252"/>
        <end position="274"/>
    </location>
</feature>
<evidence type="ECO:0000256" key="13">
    <source>
        <dbReference type="RuleBase" id="RU004349"/>
    </source>
</evidence>
<accession>A0A0F3NKA4</accession>
<dbReference type="AlphaFoldDB" id="A0A0F3NKA4"/>
<keyword evidence="7 10" id="KW-0811">Translocation</keyword>
<organism evidence="14 15">
    <name type="scientific">Anaplasma phagocytophilum str. NCH-1</name>
    <dbReference type="NCBI Taxonomy" id="1359161"/>
    <lineage>
        <taxon>Bacteria</taxon>
        <taxon>Pseudomonadati</taxon>
        <taxon>Pseudomonadota</taxon>
        <taxon>Alphaproteobacteria</taxon>
        <taxon>Rickettsiales</taxon>
        <taxon>Anaplasmataceae</taxon>
        <taxon>Anaplasma</taxon>
        <taxon>phagocytophilum group</taxon>
    </lineage>
</organism>
<comment type="subcellular location">
    <subcellularLocation>
        <location evidence="10">Cell membrane</location>
        <topology evidence="10">Multi-pass membrane protein</topology>
    </subcellularLocation>
    <subcellularLocation>
        <location evidence="1 12">Membrane</location>
        <topology evidence="1 12">Multi-pass membrane protein</topology>
    </subcellularLocation>
</comment>
<evidence type="ECO:0000256" key="6">
    <source>
        <dbReference type="ARBA" id="ARBA00022989"/>
    </source>
</evidence>
<keyword evidence="10" id="KW-1003">Cell membrane</keyword>
<dbReference type="HAMAP" id="MF_01465">
    <property type="entry name" value="SecY"/>
    <property type="match status" value="1"/>
</dbReference>
<dbReference type="PIRSF" id="PIRSF004557">
    <property type="entry name" value="SecY"/>
    <property type="match status" value="1"/>
</dbReference>
<dbReference type="GO" id="GO:0006605">
    <property type="term" value="P:protein targeting"/>
    <property type="evidence" value="ECO:0007669"/>
    <property type="project" value="UniProtKB-UniRule"/>
</dbReference>
<name>A0A0F3NKA4_ANAPH</name>
<protein>
    <recommendedName>
        <fullName evidence="9 10">Protein translocase subunit SecY</fullName>
    </recommendedName>
</protein>
<dbReference type="FunFam" id="1.10.3370.10:FF:000001">
    <property type="entry name" value="Preprotein translocase subunit SecY"/>
    <property type="match status" value="1"/>
</dbReference>
<dbReference type="GO" id="GO:0065002">
    <property type="term" value="P:intracellular protein transmembrane transport"/>
    <property type="evidence" value="ECO:0007669"/>
    <property type="project" value="UniProtKB-UniRule"/>
</dbReference>
<dbReference type="NCBIfam" id="TIGR00967">
    <property type="entry name" value="3a0501s007"/>
    <property type="match status" value="1"/>
</dbReference>
<feature type="transmembrane region" description="Helical" evidence="10">
    <location>
        <begin position="104"/>
        <end position="121"/>
    </location>
</feature>
<dbReference type="InterPro" id="IPR030659">
    <property type="entry name" value="SecY_CS"/>
</dbReference>
<dbReference type="PATRIC" id="fig|1359161.3.peg.595"/>
<evidence type="ECO:0000313" key="15">
    <source>
        <dbReference type="Proteomes" id="UP000033754"/>
    </source>
</evidence>
<feature type="transmembrane region" description="Helical" evidence="10">
    <location>
        <begin position="170"/>
        <end position="192"/>
    </location>
</feature>
<evidence type="ECO:0000256" key="4">
    <source>
        <dbReference type="ARBA" id="ARBA00022692"/>
    </source>
</evidence>
<dbReference type="InterPro" id="IPR002208">
    <property type="entry name" value="SecY/SEC61-alpha"/>
</dbReference>
<dbReference type="InterPro" id="IPR026593">
    <property type="entry name" value="SecY"/>
</dbReference>
<dbReference type="EMBL" id="LANT01000002">
    <property type="protein sequence ID" value="KJV68127.1"/>
    <property type="molecule type" value="Genomic_DNA"/>
</dbReference>
<evidence type="ECO:0000256" key="8">
    <source>
        <dbReference type="ARBA" id="ARBA00023136"/>
    </source>
</evidence>
<dbReference type="PANTHER" id="PTHR10906">
    <property type="entry name" value="SECY/SEC61-ALPHA FAMILY MEMBER"/>
    <property type="match status" value="1"/>
</dbReference>
<proteinExistence type="inferred from homology"/>
<evidence type="ECO:0000256" key="1">
    <source>
        <dbReference type="ARBA" id="ARBA00004141"/>
    </source>
</evidence>
<dbReference type="GO" id="GO:0043952">
    <property type="term" value="P:protein transport by the Sec complex"/>
    <property type="evidence" value="ECO:0007669"/>
    <property type="project" value="UniProtKB-UniRule"/>
</dbReference>
<evidence type="ECO:0000256" key="7">
    <source>
        <dbReference type="ARBA" id="ARBA00023010"/>
    </source>
</evidence>
<feature type="transmembrane region" description="Helical" evidence="10">
    <location>
        <begin position="198"/>
        <end position="220"/>
    </location>
</feature>
<evidence type="ECO:0000256" key="2">
    <source>
        <dbReference type="ARBA" id="ARBA00005751"/>
    </source>
</evidence>
<feature type="transmembrane region" description="Helical" evidence="10">
    <location>
        <begin position="141"/>
        <end position="158"/>
    </location>
</feature>
<evidence type="ECO:0000313" key="14">
    <source>
        <dbReference type="EMBL" id="KJV68127.1"/>
    </source>
</evidence>
<feature type="transmembrane region" description="Helical" evidence="10">
    <location>
        <begin position="64"/>
        <end position="84"/>
    </location>
</feature>
<keyword evidence="3 10" id="KW-0813">Transport</keyword>
<keyword evidence="8 10" id="KW-0472">Membrane</keyword>
<evidence type="ECO:0000256" key="12">
    <source>
        <dbReference type="RuleBase" id="RU003484"/>
    </source>
</evidence>
<comment type="function">
    <text evidence="10 11">The central subunit of the protein translocation channel SecYEG. Consists of two halves formed by TMs 1-5 and 6-10. These two domains form a lateral gate at the front which open onto the bilayer between TMs 2 and 7, and are clamped together by SecE at the back. The channel is closed by both a pore ring composed of hydrophobic SecY resides and a short helix (helix 2A) on the extracellular side of the membrane which forms a plug. The plug probably moves laterally to allow the channel to open. The ring and the pore may move independently.</text>
</comment>
<keyword evidence="6 10" id="KW-1133">Transmembrane helix</keyword>
<dbReference type="Proteomes" id="UP000033754">
    <property type="component" value="Unassembled WGS sequence"/>
</dbReference>
<dbReference type="Pfam" id="PF00344">
    <property type="entry name" value="SecY"/>
    <property type="match status" value="1"/>
</dbReference>
<evidence type="ECO:0000256" key="5">
    <source>
        <dbReference type="ARBA" id="ARBA00022927"/>
    </source>
</evidence>
<dbReference type="GO" id="GO:0005886">
    <property type="term" value="C:plasma membrane"/>
    <property type="evidence" value="ECO:0007669"/>
    <property type="project" value="UniProtKB-SubCell"/>
</dbReference>
<gene>
    <name evidence="10 14" type="primary">secY</name>
    <name evidence="14" type="ORF">EPHNCH_0523</name>
</gene>
<comment type="caution">
    <text evidence="10">Lacks conserved residue(s) required for the propagation of feature annotation.</text>
</comment>
<dbReference type="SUPFAM" id="SSF103491">
    <property type="entry name" value="Preprotein translocase SecY subunit"/>
    <property type="match status" value="1"/>
</dbReference>
<reference evidence="14 15" key="1">
    <citation type="submission" date="2015-01" db="EMBL/GenBank/DDBJ databases">
        <title>Genome Sequencing of Rickettsiales.</title>
        <authorList>
            <person name="Daugherty S.C."/>
            <person name="Su Q."/>
            <person name="Abolude K."/>
            <person name="Beier-Sexton M."/>
            <person name="Carlyon J.A."/>
            <person name="Carter R."/>
            <person name="Day N.P."/>
            <person name="Dumler S.J."/>
            <person name="Dyachenko V."/>
            <person name="Godinez A."/>
            <person name="Kurtti T.J."/>
            <person name="Lichay M."/>
            <person name="Mullins K.E."/>
            <person name="Ott S."/>
            <person name="Pappas-Brown V."/>
            <person name="Paris D.H."/>
            <person name="Patel P."/>
            <person name="Richards A.L."/>
            <person name="Sadzewicz L."/>
            <person name="Sears K."/>
            <person name="Seidman D."/>
            <person name="Sengamalay N."/>
            <person name="Stenos J."/>
            <person name="Tallon L.J."/>
            <person name="Vincent G."/>
            <person name="Fraser C.M."/>
            <person name="Munderloh U."/>
            <person name="Dunning-Hotopp J.C."/>
        </authorList>
    </citation>
    <scope>NUCLEOTIDE SEQUENCE [LARGE SCALE GENOMIC DNA]</scope>
    <source>
        <strain evidence="14 15">NCH-1</strain>
    </source>
</reference>
<evidence type="ECO:0000256" key="3">
    <source>
        <dbReference type="ARBA" id="ARBA00022448"/>
    </source>
</evidence>